<keyword evidence="2 6" id="KW-0812">Transmembrane</keyword>
<evidence type="ECO:0000256" key="4">
    <source>
        <dbReference type="ARBA" id="ARBA00023136"/>
    </source>
</evidence>
<dbReference type="PANTHER" id="PTHR31465:SF9">
    <property type="entry name" value="SPHINGOID LONG-CHAIN BASE TRANSPORTER RSB1"/>
    <property type="match status" value="1"/>
</dbReference>
<accession>A0A7C8IFY3</accession>
<dbReference type="FunCoup" id="A0A7C8IFY3">
    <property type="interactions" value="27"/>
</dbReference>
<evidence type="ECO:0000256" key="5">
    <source>
        <dbReference type="SAM" id="MobiDB-lite"/>
    </source>
</evidence>
<dbReference type="InterPro" id="IPR007568">
    <property type="entry name" value="RTA1"/>
</dbReference>
<evidence type="ECO:0000256" key="2">
    <source>
        <dbReference type="ARBA" id="ARBA00022692"/>
    </source>
</evidence>
<organism evidence="7 8">
    <name type="scientific">Xylaria multiplex</name>
    <dbReference type="NCBI Taxonomy" id="323545"/>
    <lineage>
        <taxon>Eukaryota</taxon>
        <taxon>Fungi</taxon>
        <taxon>Dikarya</taxon>
        <taxon>Ascomycota</taxon>
        <taxon>Pezizomycotina</taxon>
        <taxon>Sordariomycetes</taxon>
        <taxon>Xylariomycetidae</taxon>
        <taxon>Xylariales</taxon>
        <taxon>Xylariaceae</taxon>
        <taxon>Xylaria</taxon>
    </lineage>
</organism>
<feature type="transmembrane region" description="Helical" evidence="6">
    <location>
        <begin position="207"/>
        <end position="229"/>
    </location>
</feature>
<evidence type="ECO:0000313" key="8">
    <source>
        <dbReference type="Proteomes" id="UP000481858"/>
    </source>
</evidence>
<dbReference type="Proteomes" id="UP000481858">
    <property type="component" value="Unassembled WGS sequence"/>
</dbReference>
<dbReference type="OrthoDB" id="4521223at2759"/>
<dbReference type="EMBL" id="WUBL01000320">
    <property type="protein sequence ID" value="KAF2962641.1"/>
    <property type="molecule type" value="Genomic_DNA"/>
</dbReference>
<keyword evidence="3 6" id="KW-1133">Transmembrane helix</keyword>
<evidence type="ECO:0000256" key="6">
    <source>
        <dbReference type="SAM" id="Phobius"/>
    </source>
</evidence>
<reference evidence="7 8" key="1">
    <citation type="submission" date="2019-12" db="EMBL/GenBank/DDBJ databases">
        <title>Draft genome sequence of the ascomycete Xylaria multiplex DSM 110363.</title>
        <authorList>
            <person name="Buettner E."/>
            <person name="Kellner H."/>
        </authorList>
    </citation>
    <scope>NUCLEOTIDE SEQUENCE [LARGE SCALE GENOMIC DNA]</scope>
    <source>
        <strain evidence="7 8">DSM 110363</strain>
    </source>
</reference>
<keyword evidence="4 6" id="KW-0472">Membrane</keyword>
<evidence type="ECO:0000256" key="1">
    <source>
        <dbReference type="ARBA" id="ARBA00004141"/>
    </source>
</evidence>
<dbReference type="AlphaFoldDB" id="A0A7C8IFY3"/>
<feature type="transmembrane region" description="Helical" evidence="6">
    <location>
        <begin position="12"/>
        <end position="33"/>
    </location>
</feature>
<comment type="caution">
    <text evidence="7">The sequence shown here is derived from an EMBL/GenBank/DDBJ whole genome shotgun (WGS) entry which is preliminary data.</text>
</comment>
<dbReference type="InParanoid" id="A0A7C8IFY3"/>
<evidence type="ECO:0008006" key="9">
    <source>
        <dbReference type="Google" id="ProtNLM"/>
    </source>
</evidence>
<dbReference type="GO" id="GO:0000324">
    <property type="term" value="C:fungal-type vacuole"/>
    <property type="evidence" value="ECO:0007669"/>
    <property type="project" value="TreeGrafter"/>
</dbReference>
<name>A0A7C8IFY3_9PEZI</name>
<evidence type="ECO:0000256" key="3">
    <source>
        <dbReference type="ARBA" id="ARBA00022989"/>
    </source>
</evidence>
<dbReference type="GO" id="GO:0005886">
    <property type="term" value="C:plasma membrane"/>
    <property type="evidence" value="ECO:0007669"/>
    <property type="project" value="TreeGrafter"/>
</dbReference>
<evidence type="ECO:0000313" key="7">
    <source>
        <dbReference type="EMBL" id="KAF2962641.1"/>
    </source>
</evidence>
<sequence>MRSIHVMRKWLAYTIAILVGSLLELVGYAARIVGYNDPWFSTGWILQYAIITFAPVFMSAALYVCIGRIADFIGRGLFNIKPRLYSWVFIPSDFLALVVQGAGGAISVTESVTATGVTPGAAIVIAGLTFQVTSLTIFFILFGAVLWPSSIWYPKSSGLSIYHAKRLRTFVICIIISILLIIGRSAFRVAELSQGVRGSLVHDELLFIIFDSFPIAIATAIMVTVHPVFMLQTEQHKKSNSQEMELLSGHPAGEGCRASTA</sequence>
<gene>
    <name evidence="7" type="ORF">GQX73_g10933</name>
</gene>
<dbReference type="Pfam" id="PF04479">
    <property type="entry name" value="RTA1"/>
    <property type="match status" value="1"/>
</dbReference>
<feature type="transmembrane region" description="Helical" evidence="6">
    <location>
        <begin position="120"/>
        <end position="147"/>
    </location>
</feature>
<feature type="transmembrane region" description="Helical" evidence="6">
    <location>
        <begin position="45"/>
        <end position="66"/>
    </location>
</feature>
<feature type="transmembrane region" description="Helical" evidence="6">
    <location>
        <begin position="87"/>
        <end position="108"/>
    </location>
</feature>
<keyword evidence="8" id="KW-1185">Reference proteome</keyword>
<comment type="subcellular location">
    <subcellularLocation>
        <location evidence="1">Membrane</location>
        <topology evidence="1">Multi-pass membrane protein</topology>
    </subcellularLocation>
</comment>
<feature type="transmembrane region" description="Helical" evidence="6">
    <location>
        <begin position="167"/>
        <end position="187"/>
    </location>
</feature>
<feature type="region of interest" description="Disordered" evidence="5">
    <location>
        <begin position="242"/>
        <end position="261"/>
    </location>
</feature>
<dbReference type="PANTHER" id="PTHR31465">
    <property type="entry name" value="PROTEIN RTA1-RELATED"/>
    <property type="match status" value="1"/>
</dbReference>
<protein>
    <recommendedName>
        <fullName evidence="9">RTA1 like protein</fullName>
    </recommendedName>
</protein>
<proteinExistence type="predicted"/>